<name>A0A238Z2M6_9BACT</name>
<dbReference type="InterPro" id="IPR015424">
    <property type="entry name" value="PyrdxlP-dep_Trfase"/>
</dbReference>
<dbReference type="PROSITE" id="PS00599">
    <property type="entry name" value="AA_TRANSFER_CLASS_2"/>
    <property type="match status" value="1"/>
</dbReference>
<comment type="cofactor">
    <cofactor evidence="1 8 9">
        <name>pyridoxal 5'-phosphate</name>
        <dbReference type="ChEBI" id="CHEBI:597326"/>
    </cofactor>
</comment>
<comment type="subunit">
    <text evidence="3 9">Homodimer.</text>
</comment>
<keyword evidence="4 9" id="KW-0808">Transferase</keyword>
<evidence type="ECO:0000313" key="11">
    <source>
        <dbReference type="EMBL" id="SNR77596.1"/>
    </source>
</evidence>
<comment type="similarity">
    <text evidence="9">Belongs to the class-II pyridoxal-phosphate-dependent aminotransferase family. BioF subfamily.</text>
</comment>
<dbReference type="PANTHER" id="PTHR13693">
    <property type="entry name" value="CLASS II AMINOTRANSFERASE/8-AMINO-7-OXONONANOATE SYNTHASE"/>
    <property type="match status" value="1"/>
</dbReference>
<comment type="catalytic activity">
    <reaction evidence="7 9">
        <text>6-carboxyhexanoyl-[ACP] + L-alanine + H(+) = (8S)-8-amino-7-oxononanoate + holo-[ACP] + CO2</text>
        <dbReference type="Rhea" id="RHEA:42288"/>
        <dbReference type="Rhea" id="RHEA-COMP:9685"/>
        <dbReference type="Rhea" id="RHEA-COMP:9955"/>
        <dbReference type="ChEBI" id="CHEBI:15378"/>
        <dbReference type="ChEBI" id="CHEBI:16526"/>
        <dbReference type="ChEBI" id="CHEBI:57972"/>
        <dbReference type="ChEBI" id="CHEBI:64479"/>
        <dbReference type="ChEBI" id="CHEBI:78846"/>
        <dbReference type="ChEBI" id="CHEBI:149468"/>
        <dbReference type="EC" id="2.3.1.47"/>
    </reaction>
</comment>
<evidence type="ECO:0000256" key="5">
    <source>
        <dbReference type="ARBA" id="ARBA00022756"/>
    </source>
</evidence>
<evidence type="ECO:0000256" key="1">
    <source>
        <dbReference type="ARBA" id="ARBA00001933"/>
    </source>
</evidence>
<sequence>MVEIVLEELKKNNLYRKLKTIEEVDGVRVKIGGKWFVNFSSNDYLNLAFDKTVANEHIKCLKNWGTGAGASRLITGNFQIHEVLEKELAKLKKTEAALLFSTGYMANIGILSSIMGKDDVIFSDKLNHASIIDGCKLSKAKIFVYEHNNTENLKTLLERERKRFKSACIVTDSVFSMDGDIAPLDELFELSLKYDTYFVVDDAHATGVIGYSSFEIFNITPAENTVIMGTLGKALGTFGAFVASTETLRKFFINKARSFIFTTALPPHIACATLYNLKLIPERMEKLKKNIELFQKLTGFKSKTAIFPVVVGDSQKALDISEKLFKSGFIIPAIRPPTVPEKTSRLRITLSAGHTEEDIINLTDTLNKLI</sequence>
<dbReference type="GO" id="GO:0030170">
    <property type="term" value="F:pyridoxal phosphate binding"/>
    <property type="evidence" value="ECO:0007669"/>
    <property type="project" value="InterPro"/>
</dbReference>
<evidence type="ECO:0000256" key="6">
    <source>
        <dbReference type="ARBA" id="ARBA00022898"/>
    </source>
</evidence>
<evidence type="ECO:0000256" key="7">
    <source>
        <dbReference type="ARBA" id="ARBA00047715"/>
    </source>
</evidence>
<dbReference type="CDD" id="cd06454">
    <property type="entry name" value="KBL_like"/>
    <property type="match status" value="1"/>
</dbReference>
<dbReference type="InterPro" id="IPR004839">
    <property type="entry name" value="Aminotransferase_I/II_large"/>
</dbReference>
<evidence type="ECO:0000259" key="10">
    <source>
        <dbReference type="Pfam" id="PF00155"/>
    </source>
</evidence>
<dbReference type="GO" id="GO:0009102">
    <property type="term" value="P:biotin biosynthetic process"/>
    <property type="evidence" value="ECO:0007669"/>
    <property type="project" value="UniProtKB-UniRule"/>
</dbReference>
<dbReference type="EMBL" id="FZOB01000006">
    <property type="protein sequence ID" value="SNR77596.1"/>
    <property type="molecule type" value="Genomic_DNA"/>
</dbReference>
<dbReference type="Proteomes" id="UP000198405">
    <property type="component" value="Unassembled WGS sequence"/>
</dbReference>
<dbReference type="InterPro" id="IPR004723">
    <property type="entry name" value="AONS_Archaea/Proteobacteria"/>
</dbReference>
<protein>
    <recommendedName>
        <fullName evidence="9">8-amino-7-ketopelargonate synthase</fullName>
        <ecNumber evidence="9">2.3.1.47</ecNumber>
    </recommendedName>
</protein>
<dbReference type="OrthoDB" id="9807157at2"/>
<dbReference type="InterPro" id="IPR050087">
    <property type="entry name" value="AON_synthase_class-II"/>
</dbReference>
<dbReference type="Gene3D" id="3.40.640.10">
    <property type="entry name" value="Type I PLP-dependent aspartate aminotransferase-like (Major domain)"/>
    <property type="match status" value="1"/>
</dbReference>
<dbReference type="GO" id="GO:0008710">
    <property type="term" value="F:8-amino-7-oxononanoate synthase activity"/>
    <property type="evidence" value="ECO:0007669"/>
    <property type="project" value="UniProtKB-UniRule"/>
</dbReference>
<reference evidence="12" key="1">
    <citation type="submission" date="2017-06" db="EMBL/GenBank/DDBJ databases">
        <authorList>
            <person name="Varghese N."/>
            <person name="Submissions S."/>
        </authorList>
    </citation>
    <scope>NUCLEOTIDE SEQUENCE [LARGE SCALE GENOMIC DNA]</scope>
    <source>
        <strain evidence="12">DSM 15668</strain>
    </source>
</reference>
<dbReference type="NCBIfam" id="TIGR00858">
    <property type="entry name" value="bioF"/>
    <property type="match status" value="1"/>
</dbReference>
<gene>
    <name evidence="11" type="ORF">SAMN06265340_10616</name>
</gene>
<dbReference type="EC" id="2.3.1.47" evidence="9"/>
<proteinExistence type="inferred from homology"/>
<evidence type="ECO:0000313" key="12">
    <source>
        <dbReference type="Proteomes" id="UP000198405"/>
    </source>
</evidence>
<evidence type="ECO:0000256" key="3">
    <source>
        <dbReference type="ARBA" id="ARBA00011738"/>
    </source>
</evidence>
<keyword evidence="12" id="KW-1185">Reference proteome</keyword>
<comment type="function">
    <text evidence="9">Catalyzes the decarboxylative condensation of pimeloyl-[acyl-carrier protein] and L-alanine to produce 8-amino-7-oxononanoate (AON), [acyl-carrier protein], and carbon dioxide.</text>
</comment>
<keyword evidence="6 8" id="KW-0663">Pyridoxal phosphate</keyword>
<dbReference type="InterPro" id="IPR015421">
    <property type="entry name" value="PyrdxlP-dep_Trfase_major"/>
</dbReference>
<organism evidence="11 12">
    <name type="scientific">Desulfurobacterium atlanticum</name>
    <dbReference type="NCBI Taxonomy" id="240169"/>
    <lineage>
        <taxon>Bacteria</taxon>
        <taxon>Pseudomonadati</taxon>
        <taxon>Aquificota</taxon>
        <taxon>Aquificia</taxon>
        <taxon>Desulfurobacteriales</taxon>
        <taxon>Desulfurobacteriaceae</taxon>
        <taxon>Desulfurobacterium</taxon>
    </lineage>
</organism>
<accession>A0A238Z2M6</accession>
<evidence type="ECO:0000256" key="2">
    <source>
        <dbReference type="ARBA" id="ARBA00004746"/>
    </source>
</evidence>
<dbReference type="AlphaFoldDB" id="A0A238Z2M6"/>
<dbReference type="Pfam" id="PF00155">
    <property type="entry name" value="Aminotran_1_2"/>
    <property type="match status" value="1"/>
</dbReference>
<feature type="modified residue" description="N6-(pyridoxal phosphate)lysine" evidence="8">
    <location>
        <position position="233"/>
    </location>
</feature>
<dbReference type="UniPathway" id="UPA00078"/>
<keyword evidence="5" id="KW-0093">Biotin biosynthesis</keyword>
<evidence type="ECO:0000256" key="9">
    <source>
        <dbReference type="RuleBase" id="RU003693"/>
    </source>
</evidence>
<dbReference type="Gene3D" id="3.90.1150.10">
    <property type="entry name" value="Aspartate Aminotransferase, domain 1"/>
    <property type="match status" value="1"/>
</dbReference>
<evidence type="ECO:0000256" key="8">
    <source>
        <dbReference type="PIRSR" id="PIRSR604723-51"/>
    </source>
</evidence>
<evidence type="ECO:0000256" key="4">
    <source>
        <dbReference type="ARBA" id="ARBA00022679"/>
    </source>
</evidence>
<dbReference type="SUPFAM" id="SSF53383">
    <property type="entry name" value="PLP-dependent transferases"/>
    <property type="match status" value="1"/>
</dbReference>
<comment type="pathway">
    <text evidence="2 9">Cofactor biosynthesis; biotin biosynthesis.</text>
</comment>
<dbReference type="InterPro" id="IPR015422">
    <property type="entry name" value="PyrdxlP-dep_Trfase_small"/>
</dbReference>
<feature type="domain" description="Aminotransferase class I/classII large" evidence="10">
    <location>
        <begin position="37"/>
        <end position="364"/>
    </location>
</feature>
<dbReference type="InterPro" id="IPR001917">
    <property type="entry name" value="Aminotrans_II_pyridoxalP_BS"/>
</dbReference>